<dbReference type="GO" id="GO:0016788">
    <property type="term" value="F:hydrolase activity, acting on ester bonds"/>
    <property type="evidence" value="ECO:0007669"/>
    <property type="project" value="UniProtKB-UniRule"/>
</dbReference>
<dbReference type="PIRSF" id="PIRSF005295">
    <property type="entry name" value="UCP005295_TatD"/>
    <property type="match status" value="1"/>
</dbReference>
<keyword evidence="1" id="KW-0479">Metal-binding</keyword>
<keyword evidence="1 2" id="KW-0378">Hydrolase</keyword>
<gene>
    <name evidence="2" type="ORF">DI536_16405</name>
</gene>
<reference evidence="2 3" key="1">
    <citation type="submission" date="2017-08" db="EMBL/GenBank/DDBJ databases">
        <title>Infants hospitalized years apart are colonized by the same room-sourced microbial strains.</title>
        <authorList>
            <person name="Brooks B."/>
            <person name="Olm M.R."/>
            <person name="Firek B.A."/>
            <person name="Baker R."/>
            <person name="Thomas B.C."/>
            <person name="Morowitz M.J."/>
            <person name="Banfield J.F."/>
        </authorList>
    </citation>
    <scope>NUCLEOTIDE SEQUENCE [LARGE SCALE GENOMIC DNA]</scope>
    <source>
        <strain evidence="2">S2_003_000_R2_14</strain>
    </source>
</reference>
<evidence type="ECO:0000313" key="3">
    <source>
        <dbReference type="Proteomes" id="UP000249061"/>
    </source>
</evidence>
<organism evidence="2 3">
    <name type="scientific">Archangium gephyra</name>
    <dbReference type="NCBI Taxonomy" id="48"/>
    <lineage>
        <taxon>Bacteria</taxon>
        <taxon>Pseudomonadati</taxon>
        <taxon>Myxococcota</taxon>
        <taxon>Myxococcia</taxon>
        <taxon>Myxococcales</taxon>
        <taxon>Cystobacterineae</taxon>
        <taxon>Archangiaceae</taxon>
        <taxon>Archangium</taxon>
    </lineage>
</organism>
<sequence>MHPASLDERDLETLQIFGVRGVIVVADATAHPATPDGIFAHWDELLGVQLKRLEKSGLKARVALGVHPVALPRRGFGQVMEALPGYLRGGKVVALGQLGLFRGDEREEEALLEQLAFAEQYQLAAIVSAPGLEKERVTRKLLNVLQRAELPTSRILVDGAVGRTVRTIRELGFYAGLTLHPDHLTVEKAVSLVRALGPERLVLDTAAGDGASDILALGRAAHRLEKAGLSASVIRRVTCDNATSLFGLSV</sequence>
<dbReference type="EMBL" id="QFQP01000013">
    <property type="protein sequence ID" value="PZR11912.1"/>
    <property type="molecule type" value="Genomic_DNA"/>
</dbReference>
<dbReference type="GO" id="GO:0046872">
    <property type="term" value="F:metal ion binding"/>
    <property type="evidence" value="ECO:0007669"/>
    <property type="project" value="UniProtKB-KW"/>
</dbReference>
<dbReference type="PANTHER" id="PTHR42658:SF1">
    <property type="entry name" value="HYDROLASE TATD"/>
    <property type="match status" value="1"/>
</dbReference>
<dbReference type="InterPro" id="IPR001130">
    <property type="entry name" value="TatD-like"/>
</dbReference>
<dbReference type="InterPro" id="IPR032466">
    <property type="entry name" value="Metal_Hydrolase"/>
</dbReference>
<dbReference type="InterPro" id="IPR012022">
    <property type="entry name" value="UCP005295"/>
</dbReference>
<dbReference type="PANTHER" id="PTHR42658">
    <property type="entry name" value="HYDROLASE TATD"/>
    <property type="match status" value="1"/>
</dbReference>
<dbReference type="Gene3D" id="3.20.20.140">
    <property type="entry name" value="Metal-dependent hydrolases"/>
    <property type="match status" value="1"/>
</dbReference>
<dbReference type="AlphaFoldDB" id="A0A2W5TAK0"/>
<protein>
    <submittedName>
        <fullName evidence="2">Hydrolase TatD</fullName>
    </submittedName>
</protein>
<comment type="caution">
    <text evidence="2">The sequence shown here is derived from an EMBL/GenBank/DDBJ whole genome shotgun (WGS) entry which is preliminary data.</text>
</comment>
<dbReference type="Proteomes" id="UP000249061">
    <property type="component" value="Unassembled WGS sequence"/>
</dbReference>
<dbReference type="SUPFAM" id="SSF51556">
    <property type="entry name" value="Metallo-dependent hydrolases"/>
    <property type="match status" value="1"/>
</dbReference>
<accession>A0A2W5TAK0</accession>
<comment type="similarity">
    <text evidence="1">Belongs to the metallo-dependent hydrolases superfamily.</text>
</comment>
<proteinExistence type="inferred from homology"/>
<evidence type="ECO:0000256" key="1">
    <source>
        <dbReference type="PIRNR" id="PIRNR005295"/>
    </source>
</evidence>
<dbReference type="Pfam" id="PF01026">
    <property type="entry name" value="TatD_DNase"/>
    <property type="match status" value="1"/>
</dbReference>
<name>A0A2W5TAK0_9BACT</name>
<evidence type="ECO:0000313" key="2">
    <source>
        <dbReference type="EMBL" id="PZR11912.1"/>
    </source>
</evidence>